<feature type="compositionally biased region" description="Polar residues" evidence="1">
    <location>
        <begin position="60"/>
        <end position="88"/>
    </location>
</feature>
<dbReference type="InterPro" id="IPR006342">
    <property type="entry name" value="FkbM_mtfrase"/>
</dbReference>
<organism evidence="3 4">
    <name type="scientific">Batillaria attramentaria</name>
    <dbReference type="NCBI Taxonomy" id="370345"/>
    <lineage>
        <taxon>Eukaryota</taxon>
        <taxon>Metazoa</taxon>
        <taxon>Spiralia</taxon>
        <taxon>Lophotrochozoa</taxon>
        <taxon>Mollusca</taxon>
        <taxon>Gastropoda</taxon>
        <taxon>Caenogastropoda</taxon>
        <taxon>Sorbeoconcha</taxon>
        <taxon>Cerithioidea</taxon>
        <taxon>Batillariidae</taxon>
        <taxon>Batillaria</taxon>
    </lineage>
</organism>
<gene>
    <name evidence="3" type="ORF">BaRGS_00039882</name>
</gene>
<dbReference type="NCBIfam" id="TIGR01444">
    <property type="entry name" value="fkbM_fam"/>
    <property type="match status" value="1"/>
</dbReference>
<proteinExistence type="predicted"/>
<dbReference type="Proteomes" id="UP001519460">
    <property type="component" value="Unassembled WGS sequence"/>
</dbReference>
<dbReference type="Gene3D" id="3.40.50.150">
    <property type="entry name" value="Vaccinia Virus protein VP39"/>
    <property type="match status" value="1"/>
</dbReference>
<accession>A0ABD0J1U9</accession>
<evidence type="ECO:0000256" key="1">
    <source>
        <dbReference type="SAM" id="MobiDB-lite"/>
    </source>
</evidence>
<dbReference type="Pfam" id="PF05050">
    <property type="entry name" value="Methyltransf_21"/>
    <property type="match status" value="1"/>
</dbReference>
<dbReference type="PANTHER" id="PTHR34203:SF15">
    <property type="entry name" value="SLL1173 PROTEIN"/>
    <property type="match status" value="1"/>
</dbReference>
<evidence type="ECO:0000259" key="2">
    <source>
        <dbReference type="Pfam" id="PF05050"/>
    </source>
</evidence>
<dbReference type="EMBL" id="JACVVK020000734">
    <property type="protein sequence ID" value="KAK7450987.1"/>
    <property type="molecule type" value="Genomic_DNA"/>
</dbReference>
<sequence length="360" mass="40917">MAPVRIRKRVFVLLLVCLVGASVIIGFDFLRRPPFLTGHIVKDSCSSAFSAVRREPNEPRVSSTVNIVQQQKKDSAGNSPAVDQQPETDSPGIKPPVEVFQTTVSRDDHCTDLMIMGKRHGPIICTLNPKECGMAEAIQRDHNWEGDKVDTAMKVMAKFDRDPLRGHVSLFDAGCNQGVFTITAAYLGYEVLAIDPVKKQLELVATSLRKNNLTSKVTLVRNALSSDHRKVYIPQDITDLADWYDPKANGQPPPDRVVDAVTMDDLIPLVRTERVFLKMDIERSEGRALRGASKFFDEIEVVCIFMEWEWVKRTEDDRRFILKFLTTRGFEAYRQPTDKKPLNAESSMWWPHDVYWQKPN</sequence>
<dbReference type="SUPFAM" id="SSF53335">
    <property type="entry name" value="S-adenosyl-L-methionine-dependent methyltransferases"/>
    <property type="match status" value="1"/>
</dbReference>
<dbReference type="AlphaFoldDB" id="A0ABD0J1U9"/>
<reference evidence="3 4" key="1">
    <citation type="journal article" date="2023" name="Sci. Data">
        <title>Genome assembly of the Korean intertidal mud-creeper Batillaria attramentaria.</title>
        <authorList>
            <person name="Patra A.K."/>
            <person name="Ho P.T."/>
            <person name="Jun S."/>
            <person name="Lee S.J."/>
            <person name="Kim Y."/>
            <person name="Won Y.J."/>
        </authorList>
    </citation>
    <scope>NUCLEOTIDE SEQUENCE [LARGE SCALE GENOMIC DNA]</scope>
    <source>
        <strain evidence="3">Wonlab-2016</strain>
    </source>
</reference>
<protein>
    <recommendedName>
        <fullName evidence="2">Methyltransferase FkbM domain-containing protein</fullName>
    </recommendedName>
</protein>
<keyword evidence="4" id="KW-1185">Reference proteome</keyword>
<evidence type="ECO:0000313" key="3">
    <source>
        <dbReference type="EMBL" id="KAK7450987.1"/>
    </source>
</evidence>
<dbReference type="InterPro" id="IPR029063">
    <property type="entry name" value="SAM-dependent_MTases_sf"/>
</dbReference>
<name>A0ABD0J1U9_9CAEN</name>
<evidence type="ECO:0000313" key="4">
    <source>
        <dbReference type="Proteomes" id="UP001519460"/>
    </source>
</evidence>
<dbReference type="InterPro" id="IPR052514">
    <property type="entry name" value="SAM-dependent_MTase"/>
</dbReference>
<dbReference type="PANTHER" id="PTHR34203">
    <property type="entry name" value="METHYLTRANSFERASE, FKBM FAMILY PROTEIN"/>
    <property type="match status" value="1"/>
</dbReference>
<feature type="domain" description="Methyltransferase FkbM" evidence="2">
    <location>
        <begin position="172"/>
        <end position="331"/>
    </location>
</feature>
<feature type="region of interest" description="Disordered" evidence="1">
    <location>
        <begin position="52"/>
        <end position="95"/>
    </location>
</feature>
<comment type="caution">
    <text evidence="3">The sequence shown here is derived from an EMBL/GenBank/DDBJ whole genome shotgun (WGS) entry which is preliminary data.</text>
</comment>